<protein>
    <submittedName>
        <fullName evidence="2">Uncharacterized protein</fullName>
    </submittedName>
</protein>
<feature type="non-terminal residue" evidence="2">
    <location>
        <position position="1"/>
    </location>
</feature>
<proteinExistence type="predicted"/>
<keyword evidence="1" id="KW-1133">Transmembrane helix</keyword>
<evidence type="ECO:0000313" key="3">
    <source>
        <dbReference type="Proteomes" id="UP000479000"/>
    </source>
</evidence>
<organism evidence="2 3">
    <name type="scientific">Nesidiocoris tenuis</name>
    <dbReference type="NCBI Taxonomy" id="355587"/>
    <lineage>
        <taxon>Eukaryota</taxon>
        <taxon>Metazoa</taxon>
        <taxon>Ecdysozoa</taxon>
        <taxon>Arthropoda</taxon>
        <taxon>Hexapoda</taxon>
        <taxon>Insecta</taxon>
        <taxon>Pterygota</taxon>
        <taxon>Neoptera</taxon>
        <taxon>Paraneoptera</taxon>
        <taxon>Hemiptera</taxon>
        <taxon>Heteroptera</taxon>
        <taxon>Panheteroptera</taxon>
        <taxon>Cimicomorpha</taxon>
        <taxon>Miridae</taxon>
        <taxon>Dicyphina</taxon>
        <taxon>Nesidiocoris</taxon>
    </lineage>
</organism>
<dbReference type="AlphaFoldDB" id="A0A6H5HQB7"/>
<sequence length="50" mass="5900">TSKQKEPNGRVCLFETRARKADQGFLRLVIWPIICHTVLYLYRNYECGVI</sequence>
<gene>
    <name evidence="2" type="ORF">NTEN_LOCUS24284</name>
</gene>
<name>A0A6H5HQB7_9HEMI</name>
<evidence type="ECO:0000313" key="2">
    <source>
        <dbReference type="EMBL" id="CAB0020723.1"/>
    </source>
</evidence>
<feature type="transmembrane region" description="Helical" evidence="1">
    <location>
        <begin position="24"/>
        <end position="42"/>
    </location>
</feature>
<evidence type="ECO:0000256" key="1">
    <source>
        <dbReference type="SAM" id="Phobius"/>
    </source>
</evidence>
<dbReference type="Proteomes" id="UP000479000">
    <property type="component" value="Unassembled WGS sequence"/>
</dbReference>
<keyword evidence="1" id="KW-0812">Transmembrane</keyword>
<keyword evidence="3" id="KW-1185">Reference proteome</keyword>
<reference evidence="2 3" key="1">
    <citation type="submission" date="2020-02" db="EMBL/GenBank/DDBJ databases">
        <authorList>
            <person name="Ferguson B K."/>
        </authorList>
    </citation>
    <scope>NUCLEOTIDE SEQUENCE [LARGE SCALE GENOMIC DNA]</scope>
</reference>
<dbReference type="EMBL" id="CADCXU010035645">
    <property type="protein sequence ID" value="CAB0020723.1"/>
    <property type="molecule type" value="Genomic_DNA"/>
</dbReference>
<keyword evidence="1" id="KW-0472">Membrane</keyword>
<accession>A0A6H5HQB7</accession>